<dbReference type="STRING" id="408015.SXIM_53570"/>
<keyword evidence="4" id="KW-1185">Reference proteome</keyword>
<dbReference type="InterPro" id="IPR053714">
    <property type="entry name" value="Iso_Racemase_Enz_sf"/>
</dbReference>
<accession>A0A0F7CQN9</accession>
<comment type="similarity">
    <text evidence="1">Belongs to the HyuE racemase family.</text>
</comment>
<evidence type="ECO:0000313" key="4">
    <source>
        <dbReference type="Proteomes" id="UP000034034"/>
    </source>
</evidence>
<name>A0A0F7CQN9_9ACTN</name>
<dbReference type="KEGG" id="sxi:SXIM_53570"/>
<evidence type="ECO:0000256" key="2">
    <source>
        <dbReference type="SAM" id="MobiDB-lite"/>
    </source>
</evidence>
<proteinExistence type="inferred from homology"/>
<protein>
    <submittedName>
        <fullName evidence="3">Hydantoin racemase</fullName>
    </submittedName>
</protein>
<dbReference type="RefSeq" id="WP_046725285.1">
    <property type="nucleotide sequence ID" value="NZ_CP009922.3"/>
</dbReference>
<dbReference type="Proteomes" id="UP000034034">
    <property type="component" value="Chromosome"/>
</dbReference>
<dbReference type="InterPro" id="IPR015942">
    <property type="entry name" value="Asp/Glu/hydantoin_racemase"/>
</dbReference>
<dbReference type="AlphaFoldDB" id="A0A0F7CQN9"/>
<dbReference type="Gene3D" id="3.40.50.1860">
    <property type="match status" value="1"/>
</dbReference>
<dbReference type="Pfam" id="PF01177">
    <property type="entry name" value="Asp_Glu_race"/>
    <property type="match status" value="1"/>
</dbReference>
<organism evidence="3 4">
    <name type="scientific">Streptomyces xiamenensis</name>
    <dbReference type="NCBI Taxonomy" id="408015"/>
    <lineage>
        <taxon>Bacteria</taxon>
        <taxon>Bacillati</taxon>
        <taxon>Actinomycetota</taxon>
        <taxon>Actinomycetes</taxon>
        <taxon>Kitasatosporales</taxon>
        <taxon>Streptomycetaceae</taxon>
        <taxon>Streptomyces</taxon>
    </lineage>
</organism>
<dbReference type="PATRIC" id="fig|408015.6.peg.5422"/>
<sequence length="230" mass="23402">MTVGIIRVLTSEDPVQVDGHGRLLRERFGLRTDSRCIPGQPRGIHDEESERRAAPKIVDLARALERDGADTVLISCAADPALAATRAALAVPVIGAGTAAAGVALGLGTRVGVIGIRDEVPPAIGKVLGPHHAGHRRPEGVHDTVGLTTHEGAAAVLAAAAELVADGADTLLLACTGLTTLGIAPRLERELGVPAVDAVLAAGLLALRSSSPAAPPQVPRPRSGDGPVRE</sequence>
<dbReference type="EMBL" id="CP009922">
    <property type="protein sequence ID" value="AKG46741.1"/>
    <property type="molecule type" value="Genomic_DNA"/>
</dbReference>
<dbReference type="Gene3D" id="3.40.50.12500">
    <property type="match status" value="1"/>
</dbReference>
<dbReference type="GO" id="GO:0047661">
    <property type="term" value="F:amino-acid racemase activity"/>
    <property type="evidence" value="ECO:0007669"/>
    <property type="project" value="InterPro"/>
</dbReference>
<gene>
    <name evidence="3" type="ORF">SXIM_53570</name>
</gene>
<dbReference type="HOGENOM" id="CLU_1232823_0_0_11"/>
<evidence type="ECO:0000256" key="1">
    <source>
        <dbReference type="ARBA" id="ARBA00038414"/>
    </source>
</evidence>
<reference evidence="3" key="1">
    <citation type="submission" date="2019-08" db="EMBL/GenBank/DDBJ databases">
        <title>Complete genome sequence of a mangrove-derived Streptomyces xiamenensis.</title>
        <authorList>
            <person name="Xu J."/>
        </authorList>
    </citation>
    <scope>NUCLEOTIDE SEQUENCE</scope>
    <source>
        <strain evidence="3">318</strain>
    </source>
</reference>
<dbReference type="InterPro" id="IPR001920">
    <property type="entry name" value="Asp/Glu_race"/>
</dbReference>
<evidence type="ECO:0000313" key="3">
    <source>
        <dbReference type="EMBL" id="AKG46741.1"/>
    </source>
</evidence>
<feature type="region of interest" description="Disordered" evidence="2">
    <location>
        <begin position="210"/>
        <end position="230"/>
    </location>
</feature>